<dbReference type="Proteomes" id="UP001165583">
    <property type="component" value="Unassembled WGS sequence"/>
</dbReference>
<reference evidence="1" key="1">
    <citation type="submission" date="2022-09" db="EMBL/GenBank/DDBJ databases">
        <title>Novosphingobium sp. Nov., a polycyclic aromatic hydrocarbon-degrading bacterium isolated form mangrove sediments in HongKong.</title>
        <authorList>
            <person name="Hu Z."/>
        </authorList>
    </citation>
    <scope>NUCLEOTIDE SEQUENCE</scope>
    <source>
        <strain evidence="1">HK4-1</strain>
    </source>
</reference>
<sequence>MRWLHVHPDYIVTPESWDSVRLASQWREGVLPESGGVGEQAAMTVACIEVVLSAWSRMRAARNRKDKE</sequence>
<evidence type="ECO:0000313" key="2">
    <source>
        <dbReference type="Proteomes" id="UP001165583"/>
    </source>
</evidence>
<organism evidence="1 2">
    <name type="scientific">Novosphingobium mangrovi</name>
    <name type="common">ex Huang et al. 2023</name>
    <dbReference type="NCBI Taxonomy" id="2976432"/>
    <lineage>
        <taxon>Bacteria</taxon>
        <taxon>Pseudomonadati</taxon>
        <taxon>Pseudomonadota</taxon>
        <taxon>Alphaproteobacteria</taxon>
        <taxon>Sphingomonadales</taxon>
        <taxon>Sphingomonadaceae</taxon>
        <taxon>Novosphingobium</taxon>
    </lineage>
</organism>
<name>A0ABT2I151_9SPHN</name>
<comment type="caution">
    <text evidence="1">The sequence shown here is derived from an EMBL/GenBank/DDBJ whole genome shotgun (WGS) entry which is preliminary data.</text>
</comment>
<protein>
    <submittedName>
        <fullName evidence="1">Uncharacterized protein</fullName>
    </submittedName>
</protein>
<keyword evidence="2" id="KW-1185">Reference proteome</keyword>
<dbReference type="EMBL" id="JANZXA010000001">
    <property type="protein sequence ID" value="MCT2398530.1"/>
    <property type="molecule type" value="Genomic_DNA"/>
</dbReference>
<gene>
    <name evidence="1" type="ORF">NZK81_03110</name>
</gene>
<evidence type="ECO:0000313" key="1">
    <source>
        <dbReference type="EMBL" id="MCT2398530.1"/>
    </source>
</evidence>
<accession>A0ABT2I151</accession>
<proteinExistence type="predicted"/>
<dbReference type="RefSeq" id="WP_260043706.1">
    <property type="nucleotide sequence ID" value="NZ_JANZXA010000001.1"/>
</dbReference>